<feature type="domain" description="MSP" evidence="4">
    <location>
        <begin position="793"/>
        <end position="920"/>
    </location>
</feature>
<dbReference type="InterPro" id="IPR013783">
    <property type="entry name" value="Ig-like_fold"/>
</dbReference>
<dbReference type="InterPro" id="IPR008962">
    <property type="entry name" value="PapD-like_sf"/>
</dbReference>
<dbReference type="Pfam" id="PF00635">
    <property type="entry name" value="Motile_Sperm"/>
    <property type="match status" value="3"/>
</dbReference>
<reference evidence="5 6" key="1">
    <citation type="submission" date="2024-02" db="EMBL/GenBank/DDBJ databases">
        <title>High-quality chromosome-scale genome assembly of Pensacola bahiagrass (Paspalum notatum Flugge var. saurae).</title>
        <authorList>
            <person name="Vega J.M."/>
            <person name="Podio M."/>
            <person name="Orjuela J."/>
            <person name="Siena L.A."/>
            <person name="Pessino S.C."/>
            <person name="Combes M.C."/>
            <person name="Mariac C."/>
            <person name="Albertini E."/>
            <person name="Pupilli F."/>
            <person name="Ortiz J.P.A."/>
            <person name="Leblanc O."/>
        </authorList>
    </citation>
    <scope>NUCLEOTIDE SEQUENCE [LARGE SCALE GENOMIC DNA]</scope>
    <source>
        <strain evidence="5">R1</strain>
        <tissue evidence="5">Leaf</tissue>
    </source>
</reference>
<dbReference type="Pfam" id="PF00400">
    <property type="entry name" value="WD40"/>
    <property type="match status" value="2"/>
</dbReference>
<dbReference type="InterPro" id="IPR000535">
    <property type="entry name" value="MSP_dom"/>
</dbReference>
<dbReference type="PANTHER" id="PTHR45707">
    <property type="entry name" value="C2 CALCIUM/LIPID-BINDING PLANT PHOSPHORIBOSYLTRANSFERASE FAMILY PROTEIN"/>
    <property type="match status" value="1"/>
</dbReference>
<evidence type="ECO:0000313" key="5">
    <source>
        <dbReference type="EMBL" id="WVZ53729.1"/>
    </source>
</evidence>
<evidence type="ECO:0000256" key="1">
    <source>
        <dbReference type="PROSITE-ProRule" id="PRU00221"/>
    </source>
</evidence>
<keyword evidence="6" id="KW-1185">Reference proteome</keyword>
<feature type="repeat" description="WD" evidence="1">
    <location>
        <begin position="1177"/>
        <end position="1209"/>
    </location>
</feature>
<evidence type="ECO:0000313" key="6">
    <source>
        <dbReference type="Proteomes" id="UP001341281"/>
    </source>
</evidence>
<evidence type="ECO:0000256" key="2">
    <source>
        <dbReference type="SAM" id="MobiDB-lite"/>
    </source>
</evidence>
<accession>A0AAQ3PK89</accession>
<feature type="non-terminal residue" evidence="5">
    <location>
        <position position="1"/>
    </location>
</feature>
<dbReference type="Gene3D" id="2.130.10.10">
    <property type="entry name" value="YVTN repeat-like/Quinoprotein amine dehydrogenase"/>
    <property type="match status" value="1"/>
</dbReference>
<dbReference type="Proteomes" id="UP001341281">
    <property type="component" value="Chromosome 01"/>
</dbReference>
<dbReference type="InterPro" id="IPR036322">
    <property type="entry name" value="WD40_repeat_dom_sf"/>
</dbReference>
<dbReference type="Gene3D" id="1.10.510.10">
    <property type="entry name" value="Transferase(Phosphotransferase) domain 1"/>
    <property type="match status" value="1"/>
</dbReference>
<feature type="compositionally biased region" description="Basic and acidic residues" evidence="2">
    <location>
        <begin position="760"/>
        <end position="777"/>
    </location>
</feature>
<dbReference type="PROSITE" id="PS50294">
    <property type="entry name" value="WD_REPEATS_REGION"/>
    <property type="match status" value="1"/>
</dbReference>
<dbReference type="PROSITE" id="PS50202">
    <property type="entry name" value="MSP"/>
    <property type="match status" value="3"/>
</dbReference>
<evidence type="ECO:0000259" key="4">
    <source>
        <dbReference type="PROSITE" id="PS50202"/>
    </source>
</evidence>
<dbReference type="SUPFAM" id="SSF50978">
    <property type="entry name" value="WD40 repeat-like"/>
    <property type="match status" value="1"/>
</dbReference>
<organism evidence="5 6">
    <name type="scientific">Paspalum notatum var. saurae</name>
    <dbReference type="NCBI Taxonomy" id="547442"/>
    <lineage>
        <taxon>Eukaryota</taxon>
        <taxon>Viridiplantae</taxon>
        <taxon>Streptophyta</taxon>
        <taxon>Embryophyta</taxon>
        <taxon>Tracheophyta</taxon>
        <taxon>Spermatophyta</taxon>
        <taxon>Magnoliopsida</taxon>
        <taxon>Liliopsida</taxon>
        <taxon>Poales</taxon>
        <taxon>Poaceae</taxon>
        <taxon>PACMAD clade</taxon>
        <taxon>Panicoideae</taxon>
        <taxon>Andropogonodae</taxon>
        <taxon>Paspaleae</taxon>
        <taxon>Paspalinae</taxon>
        <taxon>Paspalum</taxon>
    </lineage>
</organism>
<feature type="non-terminal residue" evidence="5">
    <location>
        <position position="1348"/>
    </location>
</feature>
<dbReference type="FunFam" id="1.10.510.10:FF:000870">
    <property type="entry name" value="OSJNBa0016N04.16-like protein"/>
    <property type="match status" value="1"/>
</dbReference>
<evidence type="ECO:0000259" key="3">
    <source>
        <dbReference type="PROSITE" id="PS50011"/>
    </source>
</evidence>
<dbReference type="PANTHER" id="PTHR45707:SF50">
    <property type="entry name" value="VESICLE-ASSOCIATED PROTEIN 1-1"/>
    <property type="match status" value="1"/>
</dbReference>
<dbReference type="InterPro" id="IPR001680">
    <property type="entry name" value="WD40_rpt"/>
</dbReference>
<dbReference type="EMBL" id="CP144745">
    <property type="protein sequence ID" value="WVZ53729.1"/>
    <property type="molecule type" value="Genomic_DNA"/>
</dbReference>
<keyword evidence="1" id="KW-0853">WD repeat</keyword>
<feature type="domain" description="MSP" evidence="4">
    <location>
        <begin position="614"/>
        <end position="731"/>
    </location>
</feature>
<dbReference type="GO" id="GO:0004672">
    <property type="term" value="F:protein kinase activity"/>
    <property type="evidence" value="ECO:0007669"/>
    <property type="project" value="InterPro"/>
</dbReference>
<feature type="region of interest" description="Disordered" evidence="2">
    <location>
        <begin position="756"/>
        <end position="797"/>
    </location>
</feature>
<dbReference type="SUPFAM" id="SSF49354">
    <property type="entry name" value="PapD-like"/>
    <property type="match status" value="3"/>
</dbReference>
<dbReference type="InterPro" id="IPR008271">
    <property type="entry name" value="Ser/Thr_kinase_AS"/>
</dbReference>
<dbReference type="Pfam" id="PF00069">
    <property type="entry name" value="Pkinase"/>
    <property type="match status" value="1"/>
</dbReference>
<dbReference type="PROSITE" id="PS00108">
    <property type="entry name" value="PROTEIN_KINASE_ST"/>
    <property type="match status" value="1"/>
</dbReference>
<dbReference type="Gene3D" id="3.30.200.20">
    <property type="entry name" value="Phosphorylase Kinase, domain 1"/>
    <property type="match status" value="1"/>
</dbReference>
<dbReference type="Gene3D" id="2.60.40.10">
    <property type="entry name" value="Immunoglobulins"/>
    <property type="match status" value="3"/>
</dbReference>
<dbReference type="InterPro" id="IPR015943">
    <property type="entry name" value="WD40/YVTN_repeat-like_dom_sf"/>
</dbReference>
<name>A0AAQ3PK89_PASNO</name>
<dbReference type="InterPro" id="IPR011009">
    <property type="entry name" value="Kinase-like_dom_sf"/>
</dbReference>
<feature type="domain" description="Protein kinase" evidence="3">
    <location>
        <begin position="92"/>
        <end position="365"/>
    </location>
</feature>
<dbReference type="SMART" id="SM00320">
    <property type="entry name" value="WD40"/>
    <property type="match status" value="3"/>
</dbReference>
<proteinExistence type="predicted"/>
<sequence>PAEARNSIVGTDRDWLAHKVERSSPSLLVICNQHKCLPAVFFAPFGRSLEQFELRTRMDSDSYLHVLERIHDGRDKPCNLPLPLLRSITEDFSDKRKIGCGGCGEVYKGFVPNGTAVAVKRLFNHRTVDEQLFLREVQSMMSVQHQNVVRFLGYCSNTEQIAMNVEGKYILADVRERLLCFEYVSNGSLENHLTDELRGLEWHTRYQIIRGICEGLLHLHKENRIIHMDLKPANILLDNHMIPKIADFGLSRLDDASRTMTTNRLLSLRYCAPEYIYDGKMSLKSDIYSLGIIIMELVTGSYNVNPNATNILRRWSQRWKLSVKQPPLVYQQVRKCIELALTCVEKDPQARPFIWDIITVLNQMENGEQEIPCLKLEDMLGIEPLELHFSFELNKKKTCLLKLTNDSEDYIAFNIQMATQLFSAQPNIGIVPPRSRCNVNITLQPLEEAPAQKHYTNEFTVQSRRVDWGLTAKDISTKMFNNKDVVEMVDEVNLTVVFDEPLVVGSCSGDRRNQCEYCSSTQAQEEAPQVDIPCIEEKTSSPDTPMNDDKVSINEDILLRDGKVSTNTTEKFSGNPSGEVMDMVVKDAKYKKDLLSRSSSANPSEEDSFTSSKLVHVDPLELRYPFELNKKFDCSVKMSNRTDDHVAFKFKKNTNVDFLVVPNKKGILPPRSTQEFVITMVAHQRSDMQEKGQIVVWSTIVSNKDDLICEGIFRNTPGRVVQRVQLDIIYVAPALAQCPLWDEFMNSLVSAPLSLPYNGRQKDDNNQQVEDKSKGSEGRTTQQVRRQGPSDQLLDVQPPELRHFFQPNKLMSCSLQLTNNSDEEMAFRFKQMNGRQQSRLRFASMPLQGIVAPKSTYTVIFITQKQQELPQEEDFDLVLQSGVVTEQLDSTLKSDNPTHPFDCDACSVKVHEVTLKSVFAYPQQDKEITSGVTRSIIETELLDIYPEPGCLRPNIIDLRFSNKTDDDVYFFIMLSNNNPAGEKEMEGPLCRGSVMPRSTCRVTVTMKQQACRILMTTSRSLQQEQLPYDIELLSDIRDMVFKSVKENGGKAHEVSLMVVSNYEPASNQTSSRTQLKVDIPSCNLANVTSIDVHTTKPWIVTAHGDGNVCIWKISDHAQDGYQYEPVAIKTPEFSPYYRALSVKFVARRKWVVHGDNYGYISVHEYNTTTQVNQVTKFRAHLSAVRSLAVHPIHPYVLSASDDRVIKLWDWDNGWVCAREFRGHSGPVLQVKFNPKDTDTFASVSNLLGATETGGSASNLMDSADEHANIKIWTISSSRHIEDLRGRFSAVEYYLRRITNQPCLAIGKEGGATEIWDLQKRGCAPPYLLEKPPIIIGQVITVIACHPTH</sequence>
<gene>
    <name evidence="5" type="ORF">U9M48_004634</name>
</gene>
<dbReference type="PROSITE" id="PS50082">
    <property type="entry name" value="WD_REPEATS_2"/>
    <property type="match status" value="1"/>
</dbReference>
<dbReference type="SUPFAM" id="SSF56112">
    <property type="entry name" value="Protein kinase-like (PK-like)"/>
    <property type="match status" value="1"/>
</dbReference>
<dbReference type="GO" id="GO:0005524">
    <property type="term" value="F:ATP binding"/>
    <property type="evidence" value="ECO:0007669"/>
    <property type="project" value="InterPro"/>
</dbReference>
<protein>
    <submittedName>
        <fullName evidence="5">Uncharacterized protein</fullName>
    </submittedName>
</protein>
<dbReference type="InterPro" id="IPR000719">
    <property type="entry name" value="Prot_kinase_dom"/>
</dbReference>
<feature type="domain" description="MSP" evidence="4">
    <location>
        <begin position="379"/>
        <end position="499"/>
    </location>
</feature>
<dbReference type="SMART" id="SM00220">
    <property type="entry name" value="S_TKc"/>
    <property type="match status" value="1"/>
</dbReference>
<dbReference type="PROSITE" id="PS50011">
    <property type="entry name" value="PROTEIN_KINASE_DOM"/>
    <property type="match status" value="1"/>
</dbReference>